<dbReference type="PANTHER" id="PTHR23235:SF178">
    <property type="entry name" value="C2H2-TYPE DOMAIN-CONTAINING PROTEIN-RELATED"/>
    <property type="match status" value="1"/>
</dbReference>
<dbReference type="FunFam" id="3.30.160.60:FF:001745">
    <property type="entry name" value="Zinc finger protein 658"/>
    <property type="match status" value="1"/>
</dbReference>
<dbReference type="GO" id="GO:0005634">
    <property type="term" value="C:nucleus"/>
    <property type="evidence" value="ECO:0007669"/>
    <property type="project" value="UniProtKB-SubCell"/>
</dbReference>
<dbReference type="InterPro" id="IPR001909">
    <property type="entry name" value="KRAB"/>
</dbReference>
<feature type="region of interest" description="Disordered" evidence="12">
    <location>
        <begin position="137"/>
        <end position="166"/>
    </location>
</feature>
<sequence>MAAAGLLPPAAGPQVKVTFEDVAVLLSQEEWDQLGPAQRGLYRHVMMETYGNVVSLGLPGTKPNVISQLERGEEPWVLDGHGAKESWGLGNDSSECENKGRNQISLKPFISEELSVILEKTPPGWIDQGSCKPEQSFCLSPSPVGPPEVQVSSPSEPLDQQPAASGRERPYKCIECGKCFGRSSHLLQHQRTHTGEKPYVCGVCGKAFSQSSVLSKHRRIHTGEKPYECNECGKAFRVSSDLAQHHKIHTGEKPHECLECRKAFTQLSHLIQHQRIHSDEPRTDPHRGEALWLLRLRQGLRAALPPDPAPAGAHRGEALRL</sequence>
<dbReference type="AlphaFoldDB" id="A0A7J7R447"/>
<evidence type="ECO:0000256" key="1">
    <source>
        <dbReference type="ARBA" id="ARBA00004123"/>
    </source>
</evidence>
<feature type="domain" description="C2H2-type" evidence="13">
    <location>
        <begin position="199"/>
        <end position="226"/>
    </location>
</feature>
<dbReference type="InterPro" id="IPR013087">
    <property type="entry name" value="Znf_C2H2_type"/>
</dbReference>
<evidence type="ECO:0000256" key="9">
    <source>
        <dbReference type="ARBA" id="ARBA00023163"/>
    </source>
</evidence>
<dbReference type="Gene3D" id="3.30.160.60">
    <property type="entry name" value="Classic Zinc Finger"/>
    <property type="match status" value="4"/>
</dbReference>
<feature type="domain" description="C2H2-type" evidence="13">
    <location>
        <begin position="255"/>
        <end position="282"/>
    </location>
</feature>
<dbReference type="PANTHER" id="PTHR23235">
    <property type="entry name" value="KRUEPPEL-LIKE TRANSCRIPTION FACTOR"/>
    <property type="match status" value="1"/>
</dbReference>
<dbReference type="PROSITE" id="PS50805">
    <property type="entry name" value="KRAB"/>
    <property type="match status" value="1"/>
</dbReference>
<dbReference type="PROSITE" id="PS50157">
    <property type="entry name" value="ZINC_FINGER_C2H2_2"/>
    <property type="match status" value="4"/>
</dbReference>
<keyword evidence="8" id="KW-0238">DNA-binding</keyword>
<comment type="similarity">
    <text evidence="2">Belongs to the krueppel C2H2-type zinc-finger protein family.</text>
</comment>
<dbReference type="GO" id="GO:0000981">
    <property type="term" value="F:DNA-binding transcription factor activity, RNA polymerase II-specific"/>
    <property type="evidence" value="ECO:0007669"/>
    <property type="project" value="TreeGrafter"/>
</dbReference>
<dbReference type="InterPro" id="IPR036236">
    <property type="entry name" value="Znf_C2H2_sf"/>
</dbReference>
<dbReference type="SUPFAM" id="SSF109640">
    <property type="entry name" value="KRAB domain (Kruppel-associated box)"/>
    <property type="match status" value="1"/>
</dbReference>
<dbReference type="SMART" id="SM00349">
    <property type="entry name" value="KRAB"/>
    <property type="match status" value="1"/>
</dbReference>
<keyword evidence="3" id="KW-0479">Metal-binding</keyword>
<dbReference type="FunFam" id="3.30.160.60:FF:000755">
    <property type="entry name" value="zinc finger protein 174"/>
    <property type="match status" value="1"/>
</dbReference>
<keyword evidence="7" id="KW-0805">Transcription regulation</keyword>
<name>A0A7J7R447_MYOMY</name>
<dbReference type="FunFam" id="3.30.160.60:FF:001157">
    <property type="entry name" value="Zinc finger protein 793"/>
    <property type="match status" value="1"/>
</dbReference>
<keyword evidence="10" id="KW-0539">Nucleus</keyword>
<feature type="domain" description="C2H2-type" evidence="13">
    <location>
        <begin position="227"/>
        <end position="254"/>
    </location>
</feature>
<keyword evidence="6" id="KW-0862">Zinc</keyword>
<feature type="domain" description="C2H2-type" evidence="13">
    <location>
        <begin position="171"/>
        <end position="198"/>
    </location>
</feature>
<keyword evidence="16" id="KW-1185">Reference proteome</keyword>
<evidence type="ECO:0000256" key="5">
    <source>
        <dbReference type="ARBA" id="ARBA00022771"/>
    </source>
</evidence>
<evidence type="ECO:0000256" key="10">
    <source>
        <dbReference type="ARBA" id="ARBA00023242"/>
    </source>
</evidence>
<dbReference type="Pfam" id="PF01352">
    <property type="entry name" value="KRAB"/>
    <property type="match status" value="1"/>
</dbReference>
<dbReference type="EMBL" id="JABWUV010000038">
    <property type="protein sequence ID" value="KAF6270920.1"/>
    <property type="molecule type" value="Genomic_DNA"/>
</dbReference>
<evidence type="ECO:0000256" key="6">
    <source>
        <dbReference type="ARBA" id="ARBA00022833"/>
    </source>
</evidence>
<evidence type="ECO:0000313" key="15">
    <source>
        <dbReference type="EMBL" id="KAF6270920.1"/>
    </source>
</evidence>
<proteinExistence type="inferred from homology"/>
<organism evidence="15 16">
    <name type="scientific">Myotis myotis</name>
    <name type="common">Greater mouse-eared bat</name>
    <name type="synonym">Vespertilio myotis</name>
    <dbReference type="NCBI Taxonomy" id="51298"/>
    <lineage>
        <taxon>Eukaryota</taxon>
        <taxon>Metazoa</taxon>
        <taxon>Chordata</taxon>
        <taxon>Craniata</taxon>
        <taxon>Vertebrata</taxon>
        <taxon>Euteleostomi</taxon>
        <taxon>Mammalia</taxon>
        <taxon>Eutheria</taxon>
        <taxon>Laurasiatheria</taxon>
        <taxon>Chiroptera</taxon>
        <taxon>Yangochiroptera</taxon>
        <taxon>Vespertilionidae</taxon>
        <taxon>Myotis</taxon>
    </lineage>
</organism>
<keyword evidence="4" id="KW-0677">Repeat</keyword>
<comment type="caution">
    <text evidence="15">The sequence shown here is derived from an EMBL/GenBank/DDBJ whole genome shotgun (WGS) entry which is preliminary data.</text>
</comment>
<dbReference type="Pfam" id="PF00096">
    <property type="entry name" value="zf-C2H2"/>
    <property type="match status" value="4"/>
</dbReference>
<reference evidence="15 16" key="1">
    <citation type="journal article" date="2020" name="Nature">
        <title>Six reference-quality genomes reveal evolution of bat adaptations.</title>
        <authorList>
            <person name="Jebb D."/>
            <person name="Huang Z."/>
            <person name="Pippel M."/>
            <person name="Hughes G.M."/>
            <person name="Lavrichenko K."/>
            <person name="Devanna P."/>
            <person name="Winkler S."/>
            <person name="Jermiin L.S."/>
            <person name="Skirmuntt E.C."/>
            <person name="Katzourakis A."/>
            <person name="Burkitt-Gray L."/>
            <person name="Ray D.A."/>
            <person name="Sullivan K.A.M."/>
            <person name="Roscito J.G."/>
            <person name="Kirilenko B.M."/>
            <person name="Davalos L.M."/>
            <person name="Corthals A.P."/>
            <person name="Power M.L."/>
            <person name="Jones G."/>
            <person name="Ransome R.D."/>
            <person name="Dechmann D.K.N."/>
            <person name="Locatelli A.G."/>
            <person name="Puechmaille S.J."/>
            <person name="Fedrigo O."/>
            <person name="Jarvis E.D."/>
            <person name="Hiller M."/>
            <person name="Vernes S.C."/>
            <person name="Myers E.W."/>
            <person name="Teeling E.C."/>
        </authorList>
    </citation>
    <scope>NUCLEOTIDE SEQUENCE [LARGE SCALE GENOMIC DNA]</scope>
    <source>
        <strain evidence="15">MMyoMyo1</strain>
        <tissue evidence="15">Flight muscle</tissue>
    </source>
</reference>
<dbReference type="InterPro" id="IPR036051">
    <property type="entry name" value="KRAB_dom_sf"/>
</dbReference>
<dbReference type="Proteomes" id="UP000527355">
    <property type="component" value="Unassembled WGS sequence"/>
</dbReference>
<comment type="subcellular location">
    <subcellularLocation>
        <location evidence="1">Nucleus</location>
    </subcellularLocation>
</comment>
<evidence type="ECO:0000259" key="13">
    <source>
        <dbReference type="PROSITE" id="PS50157"/>
    </source>
</evidence>
<keyword evidence="5 11" id="KW-0863">Zinc-finger</keyword>
<gene>
    <name evidence="15" type="ORF">mMyoMyo1_020950</name>
</gene>
<dbReference type="PROSITE" id="PS00028">
    <property type="entry name" value="ZINC_FINGER_C2H2_1"/>
    <property type="match status" value="4"/>
</dbReference>
<dbReference type="VEuPathDB" id="HostDB:LOC118653059"/>
<dbReference type="SMART" id="SM00355">
    <property type="entry name" value="ZnF_C2H2"/>
    <property type="match status" value="4"/>
</dbReference>
<dbReference type="CDD" id="cd07765">
    <property type="entry name" value="KRAB_A-box"/>
    <property type="match status" value="1"/>
</dbReference>
<feature type="domain" description="KRAB" evidence="14">
    <location>
        <begin position="17"/>
        <end position="88"/>
    </location>
</feature>
<protein>
    <submittedName>
        <fullName evidence="15">Zinc finger protein 250</fullName>
    </submittedName>
</protein>
<dbReference type="FunFam" id="3.30.160.60:FF:001697">
    <property type="entry name" value="zinc finger protein 623"/>
    <property type="match status" value="1"/>
</dbReference>
<evidence type="ECO:0000256" key="8">
    <source>
        <dbReference type="ARBA" id="ARBA00023125"/>
    </source>
</evidence>
<evidence type="ECO:0000256" key="12">
    <source>
        <dbReference type="SAM" id="MobiDB-lite"/>
    </source>
</evidence>
<dbReference type="GO" id="GO:0000978">
    <property type="term" value="F:RNA polymerase II cis-regulatory region sequence-specific DNA binding"/>
    <property type="evidence" value="ECO:0007669"/>
    <property type="project" value="TreeGrafter"/>
</dbReference>
<dbReference type="GO" id="GO:0008270">
    <property type="term" value="F:zinc ion binding"/>
    <property type="evidence" value="ECO:0007669"/>
    <property type="project" value="UniProtKB-KW"/>
</dbReference>
<dbReference type="Gene3D" id="6.10.140.140">
    <property type="match status" value="1"/>
</dbReference>
<evidence type="ECO:0000313" key="16">
    <source>
        <dbReference type="Proteomes" id="UP000527355"/>
    </source>
</evidence>
<evidence type="ECO:0000256" key="7">
    <source>
        <dbReference type="ARBA" id="ARBA00023015"/>
    </source>
</evidence>
<dbReference type="SUPFAM" id="SSF57667">
    <property type="entry name" value="beta-beta-alpha zinc fingers"/>
    <property type="match status" value="2"/>
</dbReference>
<evidence type="ECO:0000256" key="4">
    <source>
        <dbReference type="ARBA" id="ARBA00022737"/>
    </source>
</evidence>
<keyword evidence="9" id="KW-0804">Transcription</keyword>
<evidence type="ECO:0000256" key="2">
    <source>
        <dbReference type="ARBA" id="ARBA00006991"/>
    </source>
</evidence>
<evidence type="ECO:0000256" key="11">
    <source>
        <dbReference type="PROSITE-ProRule" id="PRU00042"/>
    </source>
</evidence>
<evidence type="ECO:0000259" key="14">
    <source>
        <dbReference type="PROSITE" id="PS50805"/>
    </source>
</evidence>
<evidence type="ECO:0000256" key="3">
    <source>
        <dbReference type="ARBA" id="ARBA00022723"/>
    </source>
</evidence>
<feature type="compositionally biased region" description="Low complexity" evidence="12">
    <location>
        <begin position="147"/>
        <end position="157"/>
    </location>
</feature>
<accession>A0A7J7R447</accession>